<dbReference type="SUPFAM" id="SSF55729">
    <property type="entry name" value="Acyl-CoA N-acyltransferases (Nat)"/>
    <property type="match status" value="1"/>
</dbReference>
<proteinExistence type="predicted"/>
<evidence type="ECO:0000259" key="1">
    <source>
        <dbReference type="PROSITE" id="PS51186"/>
    </source>
</evidence>
<protein>
    <submittedName>
        <fullName evidence="2">GNAT family N-acetyltransferase</fullName>
        <ecNumber evidence="2">2.3.1.-</ecNumber>
    </submittedName>
</protein>
<dbReference type="InterPro" id="IPR000182">
    <property type="entry name" value="GNAT_dom"/>
</dbReference>
<dbReference type="PROSITE" id="PS51186">
    <property type="entry name" value="GNAT"/>
    <property type="match status" value="1"/>
</dbReference>
<dbReference type="EMBL" id="JBHTLM010000003">
    <property type="protein sequence ID" value="MFD1175711.1"/>
    <property type="molecule type" value="Genomic_DNA"/>
</dbReference>
<dbReference type="Gene3D" id="3.40.630.30">
    <property type="match status" value="1"/>
</dbReference>
<sequence length="180" mass="20995">MSDVLDTLETSTGQFSISLARQEDLEQVRNMLVEAAMWMQTNGVKQWNPAQFTPELIQSYFDERDIYLLNTKCELTAMFTLQDSDPDYWGPLNAPGYSYLHRLTVRVPFRRAGLGGDIIRWAAKRSRVLQRSGIRLDCWNQNLKLNKMYQELGFQKQGVGQKDGREYNLYELERNLFLQA</sequence>
<dbReference type="RefSeq" id="WP_379317358.1">
    <property type="nucleotide sequence ID" value="NZ_JBHTLM010000003.1"/>
</dbReference>
<evidence type="ECO:0000313" key="2">
    <source>
        <dbReference type="EMBL" id="MFD1175711.1"/>
    </source>
</evidence>
<dbReference type="InterPro" id="IPR016181">
    <property type="entry name" value="Acyl_CoA_acyltransferase"/>
</dbReference>
<dbReference type="Proteomes" id="UP001597262">
    <property type="component" value="Unassembled WGS sequence"/>
</dbReference>
<dbReference type="EC" id="2.3.1.-" evidence="2"/>
<keyword evidence="2" id="KW-0012">Acyltransferase</keyword>
<evidence type="ECO:0000313" key="3">
    <source>
        <dbReference type="Proteomes" id="UP001597262"/>
    </source>
</evidence>
<accession>A0ABW3RU64</accession>
<comment type="caution">
    <text evidence="2">The sequence shown here is derived from an EMBL/GenBank/DDBJ whole genome shotgun (WGS) entry which is preliminary data.</text>
</comment>
<reference evidence="3" key="1">
    <citation type="journal article" date="2019" name="Int. J. Syst. Evol. Microbiol.">
        <title>The Global Catalogue of Microorganisms (GCM) 10K type strain sequencing project: providing services to taxonomists for standard genome sequencing and annotation.</title>
        <authorList>
            <consortium name="The Broad Institute Genomics Platform"/>
            <consortium name="The Broad Institute Genome Sequencing Center for Infectious Disease"/>
            <person name="Wu L."/>
            <person name="Ma J."/>
        </authorList>
    </citation>
    <scope>NUCLEOTIDE SEQUENCE [LARGE SCALE GENOMIC DNA]</scope>
    <source>
        <strain evidence="3">CCUG 59189</strain>
    </source>
</reference>
<organism evidence="2 3">
    <name type="scientific">Paenibacillus puldeungensis</name>
    <dbReference type="NCBI Taxonomy" id="696536"/>
    <lineage>
        <taxon>Bacteria</taxon>
        <taxon>Bacillati</taxon>
        <taxon>Bacillota</taxon>
        <taxon>Bacilli</taxon>
        <taxon>Bacillales</taxon>
        <taxon>Paenibacillaceae</taxon>
        <taxon>Paenibacillus</taxon>
    </lineage>
</organism>
<keyword evidence="2" id="KW-0808">Transferase</keyword>
<name>A0ABW3RU64_9BACL</name>
<feature type="domain" description="N-acetyltransferase" evidence="1">
    <location>
        <begin position="15"/>
        <end position="179"/>
    </location>
</feature>
<dbReference type="GO" id="GO:0016746">
    <property type="term" value="F:acyltransferase activity"/>
    <property type="evidence" value="ECO:0007669"/>
    <property type="project" value="UniProtKB-KW"/>
</dbReference>
<dbReference type="Pfam" id="PF00583">
    <property type="entry name" value="Acetyltransf_1"/>
    <property type="match status" value="1"/>
</dbReference>
<keyword evidence="3" id="KW-1185">Reference proteome</keyword>
<gene>
    <name evidence="2" type="ORF">ACFQ3W_05255</name>
</gene>